<dbReference type="InterPro" id="IPR041431">
    <property type="entry name" value="Mvd1_C"/>
</dbReference>
<comment type="caution">
    <text evidence="16">The sequence shown here is derived from an EMBL/GenBank/DDBJ whole genome shotgun (WGS) entry which is preliminary data.</text>
</comment>
<dbReference type="Pfam" id="PF18376">
    <property type="entry name" value="MDD_C"/>
    <property type="match status" value="1"/>
</dbReference>
<evidence type="ECO:0000259" key="15">
    <source>
        <dbReference type="Pfam" id="PF22700"/>
    </source>
</evidence>
<dbReference type="Gene3D" id="3.30.230.10">
    <property type="match status" value="1"/>
</dbReference>
<evidence type="ECO:0000313" key="17">
    <source>
        <dbReference type="Proteomes" id="UP001516464"/>
    </source>
</evidence>
<evidence type="ECO:0000256" key="5">
    <source>
        <dbReference type="ARBA" id="ARBA00022741"/>
    </source>
</evidence>
<protein>
    <recommendedName>
        <fullName evidence="3 13">Diphosphomevalonate decarboxylase</fullName>
        <ecNumber evidence="3 13">4.1.1.33</ecNumber>
    </recommendedName>
</protein>
<evidence type="ECO:0000256" key="11">
    <source>
        <dbReference type="ARBA" id="ARBA00023221"/>
    </source>
</evidence>
<evidence type="ECO:0000256" key="6">
    <source>
        <dbReference type="ARBA" id="ARBA00022840"/>
    </source>
</evidence>
<dbReference type="Pfam" id="PF22700">
    <property type="entry name" value="MVD-like_N"/>
    <property type="match status" value="1"/>
</dbReference>
<evidence type="ECO:0000313" key="16">
    <source>
        <dbReference type="EMBL" id="KAF7683353.1"/>
    </source>
</evidence>
<dbReference type="InterPro" id="IPR053859">
    <property type="entry name" value="MVD-like_N"/>
</dbReference>
<dbReference type="InterPro" id="IPR029765">
    <property type="entry name" value="Mev_diP_decarb"/>
</dbReference>
<dbReference type="SUPFAM" id="SSF55060">
    <property type="entry name" value="GHMP Kinase, C-terminal domain"/>
    <property type="match status" value="1"/>
</dbReference>
<evidence type="ECO:0000256" key="9">
    <source>
        <dbReference type="ARBA" id="ARBA00023098"/>
    </source>
</evidence>
<evidence type="ECO:0000256" key="2">
    <source>
        <dbReference type="ARBA" id="ARBA00008831"/>
    </source>
</evidence>
<feature type="domain" description="Mvd1 C-terminal" evidence="14">
    <location>
        <begin position="174"/>
        <end position="302"/>
    </location>
</feature>
<sequence>MSKSQAMGYGLSHPNIALVKYWGKKDIERNIPTNMSVSLTLEKLCTDTRIYFQDEGIDHHTLKLNDKEHPINERMLMVIKYFQEKVGCIHPLKIVSMNNFPSDCGLASSASGFSALVLALDDFYHLGMSKQELSEVARLGSGSASRSIFSGFVYFENEGSTHFANWNEIRVFSLITEPSKKKVGSTEGMIRTVQTSNLFKWRLKEISHKAEKAIKYIKEKNFEELALLTMKESNEMHAVMMDTFPPICYLNKDSFKIIEECHFLNTERIRVAYTFDAGPNPFIITQEKDLNEMIEHFTKKFEYKIIIAN</sequence>
<dbReference type="EC" id="4.1.1.33" evidence="3 13"/>
<keyword evidence="4" id="KW-0444">Lipid biosynthesis</keyword>
<evidence type="ECO:0000256" key="7">
    <source>
        <dbReference type="ARBA" id="ARBA00022955"/>
    </source>
</evidence>
<keyword evidence="12 13" id="KW-0456">Lyase</keyword>
<accession>A0ABQ7HYT9</accession>
<gene>
    <name evidence="16" type="ORF">TCON_1426</name>
</gene>
<comment type="similarity">
    <text evidence="2 13">Belongs to the diphosphomevalonate decarboxylase family.</text>
</comment>
<feature type="domain" description="Diphosphomevalonate decarboxylase-like N-terminal" evidence="15">
    <location>
        <begin position="12"/>
        <end position="158"/>
    </location>
</feature>
<dbReference type="InterPro" id="IPR014721">
    <property type="entry name" value="Ribsml_uS5_D2-typ_fold_subgr"/>
</dbReference>
<dbReference type="NCBIfam" id="TIGR01240">
    <property type="entry name" value="mevDPdecarb"/>
    <property type="match status" value="1"/>
</dbReference>
<dbReference type="InterPro" id="IPR005935">
    <property type="entry name" value="Mev_decarb"/>
</dbReference>
<reference evidence="16 17" key="1">
    <citation type="submission" date="2019-01" db="EMBL/GenBank/DDBJ databases">
        <title>Genomes sequencing and comparative genomics of infectious freshwater microsporidia, Cucumispora dikerogammari and Thelohania contejeani.</title>
        <authorList>
            <person name="Cormier A."/>
            <person name="Giraud I."/>
            <person name="Wattier R."/>
            <person name="Teixeira M."/>
            <person name="Grandjean F."/>
            <person name="Rigaud T."/>
            <person name="Cordaux R."/>
        </authorList>
    </citation>
    <scope>NUCLEOTIDE SEQUENCE [LARGE SCALE GENOMIC DNA]</scope>
    <source>
        <strain evidence="16">T1</strain>
        <tissue evidence="16">Spores</tissue>
    </source>
</reference>
<keyword evidence="11" id="KW-0753">Steroid metabolism</keyword>
<evidence type="ECO:0000259" key="14">
    <source>
        <dbReference type="Pfam" id="PF18376"/>
    </source>
</evidence>
<evidence type="ECO:0000256" key="4">
    <source>
        <dbReference type="ARBA" id="ARBA00022516"/>
    </source>
</evidence>
<evidence type="ECO:0000256" key="3">
    <source>
        <dbReference type="ARBA" id="ARBA00012296"/>
    </source>
</evidence>
<organism evidence="16 17">
    <name type="scientific">Astathelohania contejeani</name>
    <dbReference type="NCBI Taxonomy" id="164912"/>
    <lineage>
        <taxon>Eukaryota</taxon>
        <taxon>Fungi</taxon>
        <taxon>Fungi incertae sedis</taxon>
        <taxon>Microsporidia</taxon>
        <taxon>Astathelohaniidae</taxon>
        <taxon>Astathelohania</taxon>
    </lineage>
</organism>
<dbReference type="InterPro" id="IPR036554">
    <property type="entry name" value="GHMP_kinase_C_sf"/>
</dbReference>
<keyword evidence="7" id="KW-0752">Steroid biosynthesis</keyword>
<evidence type="ECO:0000256" key="12">
    <source>
        <dbReference type="ARBA" id="ARBA00023239"/>
    </source>
</evidence>
<keyword evidence="6 13" id="KW-0067">ATP-binding</keyword>
<dbReference type="PANTHER" id="PTHR10977">
    <property type="entry name" value="DIPHOSPHOMEVALONATE DECARBOXYLASE"/>
    <property type="match status" value="1"/>
</dbReference>
<evidence type="ECO:0000256" key="1">
    <source>
        <dbReference type="ARBA" id="ARBA00005055"/>
    </source>
</evidence>
<dbReference type="InterPro" id="IPR020568">
    <property type="entry name" value="Ribosomal_Su5_D2-typ_SF"/>
</dbReference>
<dbReference type="EMBL" id="SBIQ01000095">
    <property type="protein sequence ID" value="KAF7683353.1"/>
    <property type="molecule type" value="Genomic_DNA"/>
</dbReference>
<proteinExistence type="inferred from homology"/>
<keyword evidence="5 13" id="KW-0547">Nucleotide-binding</keyword>
<keyword evidence="17" id="KW-1185">Reference proteome</keyword>
<dbReference type="PIRSF" id="PIRSF015950">
    <property type="entry name" value="Mev_P_decrbx"/>
    <property type="match status" value="1"/>
</dbReference>
<name>A0ABQ7HYT9_9MICR</name>
<evidence type="ECO:0000256" key="13">
    <source>
        <dbReference type="PIRNR" id="PIRNR015950"/>
    </source>
</evidence>
<dbReference type="Gene3D" id="3.30.70.890">
    <property type="entry name" value="GHMP kinase, C-terminal domain"/>
    <property type="match status" value="1"/>
</dbReference>
<evidence type="ECO:0000256" key="10">
    <source>
        <dbReference type="ARBA" id="ARBA00023166"/>
    </source>
</evidence>
<keyword evidence="8" id="KW-0756">Sterol biosynthesis</keyword>
<keyword evidence="9 13" id="KW-0443">Lipid metabolism</keyword>
<comment type="catalytic activity">
    <reaction evidence="13">
        <text>(R)-5-diphosphomevalonate + ATP = isopentenyl diphosphate + ADP + phosphate + CO2</text>
        <dbReference type="Rhea" id="RHEA:23732"/>
        <dbReference type="ChEBI" id="CHEBI:16526"/>
        <dbReference type="ChEBI" id="CHEBI:30616"/>
        <dbReference type="ChEBI" id="CHEBI:43474"/>
        <dbReference type="ChEBI" id="CHEBI:57557"/>
        <dbReference type="ChEBI" id="CHEBI:128769"/>
        <dbReference type="ChEBI" id="CHEBI:456216"/>
        <dbReference type="EC" id="4.1.1.33"/>
    </reaction>
</comment>
<dbReference type="Proteomes" id="UP001516464">
    <property type="component" value="Unassembled WGS sequence"/>
</dbReference>
<keyword evidence="10" id="KW-1207">Sterol metabolism</keyword>
<comment type="pathway">
    <text evidence="1">Isoprenoid biosynthesis; isopentenyl diphosphate biosynthesis via mevalonate pathway; isopentenyl diphosphate from (R)-mevalonate: step 3/3.</text>
</comment>
<dbReference type="PANTHER" id="PTHR10977:SF3">
    <property type="entry name" value="DIPHOSPHOMEVALONATE DECARBOXYLASE"/>
    <property type="match status" value="1"/>
</dbReference>
<dbReference type="SUPFAM" id="SSF54211">
    <property type="entry name" value="Ribosomal protein S5 domain 2-like"/>
    <property type="match status" value="1"/>
</dbReference>
<evidence type="ECO:0000256" key="8">
    <source>
        <dbReference type="ARBA" id="ARBA00023011"/>
    </source>
</evidence>